<proteinExistence type="predicted"/>
<dbReference type="OrthoDB" id="1744869at2759"/>
<keyword evidence="2" id="KW-1185">Reference proteome</keyword>
<evidence type="ECO:0000313" key="2">
    <source>
        <dbReference type="Proteomes" id="UP000076744"/>
    </source>
</evidence>
<dbReference type="AlphaFoldDB" id="A0A162MZM6"/>
<sequence>MDDIASKALSANSSGHNAAVVLATPEFAKHFEDIDFMGCMASLLAGHSRPKQFYLLGAIVDGIAPQLGRSYHHASSPGISVLRGHLDHMLPDLWRHPSQLQPPRSREDKDAVSALSFSLGASRLTLPLARTTFQNSRPSTFLSAGFDLHENGTEMGWPLEQRYAEEVVVSDSGELPRRIGDLGLWAPLVPVTPPRLVAASFGNIVRGVEVDGHAIPASTELEDAVNAFYGKRGNSAINTGPAGIWALVTPKSDAADAATSWLNGSPTPLSVDTSESSMQELATKTAKYLHSSHQRGAKLLQVLSGGGGWGAKKGLLSLDPQRTHFSLSEEEEMRRFAQSMNGSTFAPTGCTIQFLMALDDVPAMPEYAPPSIVFGVPGTHQETSATAPPEKPFMGGHFGALSSKGIFVAAPGSGDGAEQLPDERKLSVPNSRLFVAEGIDEQMKGFGKMPTFAEAGLMALLL</sequence>
<reference evidence="1 2" key="1">
    <citation type="journal article" date="2016" name="Genome Biol. Evol.">
        <title>Divergent and convergent evolution of fungal pathogenicity.</title>
        <authorList>
            <person name="Shang Y."/>
            <person name="Xiao G."/>
            <person name="Zheng P."/>
            <person name="Cen K."/>
            <person name="Zhan S."/>
            <person name="Wang C."/>
        </authorList>
    </citation>
    <scope>NUCLEOTIDE SEQUENCE [LARGE SCALE GENOMIC DNA]</scope>
    <source>
        <strain evidence="1 2">ARSEF 2679</strain>
    </source>
</reference>
<name>A0A162MZM6_CORFA</name>
<dbReference type="Proteomes" id="UP000076744">
    <property type="component" value="Unassembled WGS sequence"/>
</dbReference>
<organism evidence="1 2">
    <name type="scientific">Cordyceps fumosorosea (strain ARSEF 2679)</name>
    <name type="common">Isaria fumosorosea</name>
    <dbReference type="NCBI Taxonomy" id="1081104"/>
    <lineage>
        <taxon>Eukaryota</taxon>
        <taxon>Fungi</taxon>
        <taxon>Dikarya</taxon>
        <taxon>Ascomycota</taxon>
        <taxon>Pezizomycotina</taxon>
        <taxon>Sordariomycetes</taxon>
        <taxon>Hypocreomycetidae</taxon>
        <taxon>Hypocreales</taxon>
        <taxon>Cordycipitaceae</taxon>
        <taxon>Cordyceps</taxon>
    </lineage>
</organism>
<comment type="caution">
    <text evidence="1">The sequence shown here is derived from an EMBL/GenBank/DDBJ whole genome shotgun (WGS) entry which is preliminary data.</text>
</comment>
<protein>
    <submittedName>
        <fullName evidence="1">Uncharacterized protein</fullName>
    </submittedName>
</protein>
<dbReference type="EMBL" id="AZHB01000001">
    <property type="protein sequence ID" value="OAA73139.1"/>
    <property type="molecule type" value="Genomic_DNA"/>
</dbReference>
<dbReference type="RefSeq" id="XP_018708097.1">
    <property type="nucleotide sequence ID" value="XM_018843647.1"/>
</dbReference>
<accession>A0A162MZM6</accession>
<dbReference type="GeneID" id="30016332"/>
<dbReference type="STRING" id="1081104.A0A162MZM6"/>
<evidence type="ECO:0000313" key="1">
    <source>
        <dbReference type="EMBL" id="OAA73139.1"/>
    </source>
</evidence>
<gene>
    <name evidence="1" type="ORF">ISF_00040</name>
</gene>